<protein>
    <submittedName>
        <fullName evidence="2">Putative Holin-X, holin superfamily III</fullName>
    </submittedName>
</protein>
<keyword evidence="1" id="KW-1133">Transmembrane helix</keyword>
<accession>A0A1T4YZ26</accession>
<dbReference type="EMBL" id="LT796768">
    <property type="protein sequence ID" value="SKB06883.1"/>
    <property type="molecule type" value="Genomic_DNA"/>
</dbReference>
<dbReference type="OrthoDB" id="3826923at2"/>
<evidence type="ECO:0000313" key="2">
    <source>
        <dbReference type="EMBL" id="SKB06883.1"/>
    </source>
</evidence>
<dbReference type="Pfam" id="PF07332">
    <property type="entry name" value="Phage_holin_3_6"/>
    <property type="match status" value="1"/>
</dbReference>
<sequence>MTKTTDDPTIGRLVADVTRDLSSIVQHEIALAKSELRVSVKAGGIGIALVAVAAFLLLLVLILASITVAYFLTMTGLHPAWAFLIVTAFYLLLAVVLVLVAWTRFKKVRAPENTIGTVRQLPSALKPGTPSPGTRVKTAARG</sequence>
<keyword evidence="3" id="KW-1185">Reference proteome</keyword>
<dbReference type="AlphaFoldDB" id="A0A1T4YZ26"/>
<dbReference type="RefSeq" id="WP_078699543.1">
    <property type="nucleotide sequence ID" value="NZ_LT796768.1"/>
</dbReference>
<gene>
    <name evidence="2" type="ORF">SAMN06295964_1466</name>
</gene>
<keyword evidence="1" id="KW-0472">Membrane</keyword>
<feature type="transmembrane region" description="Helical" evidence="1">
    <location>
        <begin position="78"/>
        <end position="102"/>
    </location>
</feature>
<feature type="transmembrane region" description="Helical" evidence="1">
    <location>
        <begin position="47"/>
        <end position="72"/>
    </location>
</feature>
<organism evidence="2 3">
    <name type="scientific">Aeromicrobium choanae</name>
    <dbReference type="NCBI Taxonomy" id="1736691"/>
    <lineage>
        <taxon>Bacteria</taxon>
        <taxon>Bacillati</taxon>
        <taxon>Actinomycetota</taxon>
        <taxon>Actinomycetes</taxon>
        <taxon>Propionibacteriales</taxon>
        <taxon>Nocardioidaceae</taxon>
        <taxon>Aeromicrobium</taxon>
    </lineage>
</organism>
<keyword evidence="1" id="KW-0812">Transmembrane</keyword>
<dbReference type="InterPro" id="IPR009937">
    <property type="entry name" value="Phage_holin_3_6"/>
</dbReference>
<evidence type="ECO:0000256" key="1">
    <source>
        <dbReference type="SAM" id="Phobius"/>
    </source>
</evidence>
<evidence type="ECO:0000313" key="3">
    <source>
        <dbReference type="Proteomes" id="UP000191040"/>
    </source>
</evidence>
<proteinExistence type="predicted"/>
<reference evidence="3" key="1">
    <citation type="submission" date="2017-02" db="EMBL/GenBank/DDBJ databases">
        <authorList>
            <person name="Varghese N."/>
            <person name="Submissions S."/>
        </authorList>
    </citation>
    <scope>NUCLEOTIDE SEQUENCE [LARGE SCALE GENOMIC DNA]</scope>
    <source>
        <strain evidence="3">9H-4</strain>
    </source>
</reference>
<dbReference type="Proteomes" id="UP000191040">
    <property type="component" value="Chromosome I"/>
</dbReference>
<name>A0A1T4YZ26_9ACTN</name>